<accession>A0A6J4I844</accession>
<sequence>MVPRLGRARPGKAVVVPEPSTVEAVYDCEVVGHHLTDLDHLLVLGGDGQLYALDIRSGHTTPTDLSDQWLIDTCPVRNMGRRLPVA</sequence>
<gene>
    <name evidence="1" type="ORF">AVDCRST_MAG93-1495</name>
</gene>
<reference evidence="1" key="1">
    <citation type="submission" date="2020-02" db="EMBL/GenBank/DDBJ databases">
        <authorList>
            <person name="Meier V. D."/>
        </authorList>
    </citation>
    <scope>NUCLEOTIDE SEQUENCE</scope>
    <source>
        <strain evidence="1">AVDCRST_MAG93</strain>
    </source>
</reference>
<organism evidence="1">
    <name type="scientific">uncultured Chloroflexia bacterium</name>
    <dbReference type="NCBI Taxonomy" id="1672391"/>
    <lineage>
        <taxon>Bacteria</taxon>
        <taxon>Bacillati</taxon>
        <taxon>Chloroflexota</taxon>
        <taxon>Chloroflexia</taxon>
        <taxon>environmental samples</taxon>
    </lineage>
</organism>
<dbReference type="EMBL" id="CADCTR010000506">
    <property type="protein sequence ID" value="CAA9245162.1"/>
    <property type="molecule type" value="Genomic_DNA"/>
</dbReference>
<name>A0A6J4I844_9CHLR</name>
<dbReference type="AlphaFoldDB" id="A0A6J4I844"/>
<protein>
    <submittedName>
        <fullName evidence="1">Uncharacterized protein</fullName>
    </submittedName>
</protein>
<evidence type="ECO:0000313" key="1">
    <source>
        <dbReference type="EMBL" id="CAA9245162.1"/>
    </source>
</evidence>
<proteinExistence type="predicted"/>